<accession>A0A2P4P773</accession>
<dbReference type="Proteomes" id="UP000018888">
    <property type="component" value="Unassembled WGS sequence"/>
</dbReference>
<dbReference type="VEuPathDB" id="FungiDB:RhiirFUN_024956"/>
<evidence type="ECO:0000313" key="2">
    <source>
        <dbReference type="Proteomes" id="UP000018888"/>
    </source>
</evidence>
<comment type="caution">
    <text evidence="1">The sequence shown here is derived from an EMBL/GenBank/DDBJ whole genome shotgun (WGS) entry which is preliminary data.</text>
</comment>
<reference evidence="1 2" key="1">
    <citation type="journal article" date="2013" name="Proc. Natl. Acad. Sci. U.S.A.">
        <title>Genome of an arbuscular mycorrhizal fungus provides insight into the oldest plant symbiosis.</title>
        <authorList>
            <person name="Tisserant E."/>
            <person name="Malbreil M."/>
            <person name="Kuo A."/>
            <person name="Kohler A."/>
            <person name="Symeonidi A."/>
            <person name="Balestrini R."/>
            <person name="Charron P."/>
            <person name="Duensing N."/>
            <person name="Frei Dit Frey N."/>
            <person name="Gianinazzi-Pearson V."/>
            <person name="Gilbert L.B."/>
            <person name="Handa Y."/>
            <person name="Herr J.R."/>
            <person name="Hijri M."/>
            <person name="Koul R."/>
            <person name="Kawaguchi M."/>
            <person name="Krajinski F."/>
            <person name="Lammers P.J."/>
            <person name="Masclaux F.G."/>
            <person name="Murat C."/>
            <person name="Morin E."/>
            <person name="Ndikumana S."/>
            <person name="Pagni M."/>
            <person name="Petitpierre D."/>
            <person name="Requena N."/>
            <person name="Rosikiewicz P."/>
            <person name="Riley R."/>
            <person name="Saito K."/>
            <person name="San Clemente H."/>
            <person name="Shapiro H."/>
            <person name="van Tuinen D."/>
            <person name="Becard G."/>
            <person name="Bonfante P."/>
            <person name="Paszkowski U."/>
            <person name="Shachar-Hill Y.Y."/>
            <person name="Tuskan G.A."/>
            <person name="Young P.W."/>
            <person name="Sanders I.R."/>
            <person name="Henrissat B."/>
            <person name="Rensing S.A."/>
            <person name="Grigoriev I.V."/>
            <person name="Corradi N."/>
            <person name="Roux C."/>
            <person name="Martin F."/>
        </authorList>
    </citation>
    <scope>NUCLEOTIDE SEQUENCE [LARGE SCALE GENOMIC DNA]</scope>
    <source>
        <strain evidence="1 2">DAOM 197198</strain>
    </source>
</reference>
<reference evidence="1 2" key="2">
    <citation type="journal article" date="2018" name="New Phytol.">
        <title>High intraspecific genome diversity in the model arbuscular mycorrhizal symbiont Rhizophagus irregularis.</title>
        <authorList>
            <person name="Chen E.C.H."/>
            <person name="Morin E."/>
            <person name="Beaudet D."/>
            <person name="Noel J."/>
            <person name="Yildirir G."/>
            <person name="Ndikumana S."/>
            <person name="Charron P."/>
            <person name="St-Onge C."/>
            <person name="Giorgi J."/>
            <person name="Kruger M."/>
            <person name="Marton T."/>
            <person name="Ropars J."/>
            <person name="Grigoriev I.V."/>
            <person name="Hainaut M."/>
            <person name="Henrissat B."/>
            <person name="Roux C."/>
            <person name="Martin F."/>
            <person name="Corradi N."/>
        </authorList>
    </citation>
    <scope>NUCLEOTIDE SEQUENCE [LARGE SCALE GENOMIC DNA]</scope>
    <source>
        <strain evidence="1 2">DAOM 197198</strain>
    </source>
</reference>
<evidence type="ECO:0000313" key="1">
    <source>
        <dbReference type="EMBL" id="POG61231.1"/>
    </source>
</evidence>
<dbReference type="AlphaFoldDB" id="A0A2P4P773"/>
<sequence length="149" mass="17724">MEIDLPSHYAEFLKVVFNNFNAEIIDDKLFIKYDNMTKEDIHFELKNLLKQQLTEWKFSINMICVVIRNTYKLDVGRWLIFPMIYTNNPDDCDYALNKIKSLLSVLCIRANPNKMECLYQYTIEHGLDLKKFLIVIKAEKKKMGYTNLL</sequence>
<name>A0A2P4P773_RHIID</name>
<organism evidence="1 2">
    <name type="scientific">Rhizophagus irregularis (strain DAOM 181602 / DAOM 197198 / MUCL 43194)</name>
    <name type="common">Arbuscular mycorrhizal fungus</name>
    <name type="synonym">Glomus intraradices</name>
    <dbReference type="NCBI Taxonomy" id="747089"/>
    <lineage>
        <taxon>Eukaryota</taxon>
        <taxon>Fungi</taxon>
        <taxon>Fungi incertae sedis</taxon>
        <taxon>Mucoromycota</taxon>
        <taxon>Glomeromycotina</taxon>
        <taxon>Glomeromycetes</taxon>
        <taxon>Glomerales</taxon>
        <taxon>Glomeraceae</taxon>
        <taxon>Rhizophagus</taxon>
    </lineage>
</organism>
<keyword evidence="2" id="KW-1185">Reference proteome</keyword>
<protein>
    <submittedName>
        <fullName evidence="1">Uncharacterized protein</fullName>
    </submittedName>
</protein>
<dbReference type="EMBL" id="AUPC02000351">
    <property type="protein sequence ID" value="POG61231.1"/>
    <property type="molecule type" value="Genomic_DNA"/>
</dbReference>
<gene>
    <name evidence="1" type="ORF">GLOIN_2v1486413</name>
</gene>
<proteinExistence type="predicted"/>